<accession>A0ABQ6IS20</accession>
<proteinExistence type="predicted"/>
<organism evidence="2 3">
    <name type="scientific">Mobilicoccus caccae</name>
    <dbReference type="NCBI Taxonomy" id="1859295"/>
    <lineage>
        <taxon>Bacteria</taxon>
        <taxon>Bacillati</taxon>
        <taxon>Actinomycetota</taxon>
        <taxon>Actinomycetes</taxon>
        <taxon>Micrococcales</taxon>
        <taxon>Dermatophilaceae</taxon>
        <taxon>Mobilicoccus</taxon>
    </lineage>
</organism>
<gene>
    <name evidence="2" type="ORF">GCM10025883_15690</name>
</gene>
<keyword evidence="3" id="KW-1185">Reference proteome</keyword>
<dbReference type="Pfam" id="PF06722">
    <property type="entry name" value="EryCIII-like_C"/>
    <property type="match status" value="1"/>
</dbReference>
<dbReference type="InterPro" id="IPR050426">
    <property type="entry name" value="Glycosyltransferase_28"/>
</dbReference>
<protein>
    <submittedName>
        <fullName evidence="2">Glycosyl transferase</fullName>
    </submittedName>
</protein>
<dbReference type="Proteomes" id="UP001157126">
    <property type="component" value="Unassembled WGS sequence"/>
</dbReference>
<dbReference type="GO" id="GO:0016740">
    <property type="term" value="F:transferase activity"/>
    <property type="evidence" value="ECO:0007669"/>
    <property type="project" value="UniProtKB-KW"/>
</dbReference>
<dbReference type="CDD" id="cd03784">
    <property type="entry name" value="GT1_Gtf-like"/>
    <property type="match status" value="1"/>
</dbReference>
<dbReference type="PANTHER" id="PTHR48050">
    <property type="entry name" value="STEROL 3-BETA-GLUCOSYLTRANSFERASE"/>
    <property type="match status" value="1"/>
</dbReference>
<dbReference type="Gene3D" id="3.40.50.2000">
    <property type="entry name" value="Glycogen Phosphorylase B"/>
    <property type="match status" value="2"/>
</dbReference>
<evidence type="ECO:0000313" key="2">
    <source>
        <dbReference type="EMBL" id="GMA39524.1"/>
    </source>
</evidence>
<feature type="domain" description="Erythromycin biosynthesis protein CIII-like C-terminal" evidence="1">
    <location>
        <begin position="298"/>
        <end position="398"/>
    </location>
</feature>
<dbReference type="RefSeq" id="WP_284303421.1">
    <property type="nucleotide sequence ID" value="NZ_BSUO01000001.1"/>
</dbReference>
<sequence length="418" mass="43675">MSHVLLATTPFAGHQPPLLGLARELVGDGHRVTYYTGARFGERAEAVGATWLPWVEAKDFDDTDLAAAFPTMRTDASPAAMFSSFEQLFFGTAPGQLRDLLRLHATDPVDVVVNELTCVGGGFLHEAAGVPWASFSLSPLPLASRHLPPSGLPVRPGRGPIGRGRDAALRALVRATLGRRFRDLINVARTRAGLAPTSQLAFDSLCSPTLLLGQGVPSLEYRRPDLPGHVHLVGDTAAGTRAASGAPSWLQDLDPGRPIVHVTSGTLGLPGFDLVGAAVAALAETPAQVVVSGDPALVPAAANVVAPGWVPHDLLLPRTAVMITNGGYGAVSSALAHGVPLVVVPGAQDKPEVARRVAWSGAGLDIGGRPSPARLRRAVERCVGDSPQRRRAHEVAAEFHRAGGARRAADLVTTLARP</sequence>
<evidence type="ECO:0000313" key="3">
    <source>
        <dbReference type="Proteomes" id="UP001157126"/>
    </source>
</evidence>
<name>A0ABQ6IS20_9MICO</name>
<dbReference type="PANTHER" id="PTHR48050:SF13">
    <property type="entry name" value="STEROL 3-BETA-GLUCOSYLTRANSFERASE UGT80A2"/>
    <property type="match status" value="1"/>
</dbReference>
<dbReference type="InterPro" id="IPR010610">
    <property type="entry name" value="EryCIII-like_C"/>
</dbReference>
<dbReference type="InterPro" id="IPR002213">
    <property type="entry name" value="UDP_glucos_trans"/>
</dbReference>
<dbReference type="EMBL" id="BSUO01000001">
    <property type="protein sequence ID" value="GMA39524.1"/>
    <property type="molecule type" value="Genomic_DNA"/>
</dbReference>
<evidence type="ECO:0000259" key="1">
    <source>
        <dbReference type="Pfam" id="PF06722"/>
    </source>
</evidence>
<dbReference type="SUPFAM" id="SSF53756">
    <property type="entry name" value="UDP-Glycosyltransferase/glycogen phosphorylase"/>
    <property type="match status" value="1"/>
</dbReference>
<comment type="caution">
    <text evidence="2">The sequence shown here is derived from an EMBL/GenBank/DDBJ whole genome shotgun (WGS) entry which is preliminary data.</text>
</comment>
<keyword evidence="2" id="KW-0808">Transferase</keyword>
<reference evidence="3" key="1">
    <citation type="journal article" date="2019" name="Int. J. Syst. Evol. Microbiol.">
        <title>The Global Catalogue of Microorganisms (GCM) 10K type strain sequencing project: providing services to taxonomists for standard genome sequencing and annotation.</title>
        <authorList>
            <consortium name="The Broad Institute Genomics Platform"/>
            <consortium name="The Broad Institute Genome Sequencing Center for Infectious Disease"/>
            <person name="Wu L."/>
            <person name="Ma J."/>
        </authorList>
    </citation>
    <scope>NUCLEOTIDE SEQUENCE [LARGE SCALE GENOMIC DNA]</scope>
    <source>
        <strain evidence="3">NBRC 113072</strain>
    </source>
</reference>